<dbReference type="GO" id="GO:0005739">
    <property type="term" value="C:mitochondrion"/>
    <property type="evidence" value="ECO:0007669"/>
    <property type="project" value="TreeGrafter"/>
</dbReference>
<feature type="domain" description="Rhodanese" evidence="3">
    <location>
        <begin position="22"/>
        <end position="136"/>
    </location>
</feature>
<dbReference type="PANTHER" id="PTHR11364:SF27">
    <property type="entry name" value="SULFURTRANSFERASE"/>
    <property type="match status" value="1"/>
</dbReference>
<dbReference type="PANTHER" id="PTHR11364">
    <property type="entry name" value="THIOSULFATE SULFERTANSFERASE"/>
    <property type="match status" value="1"/>
</dbReference>
<evidence type="ECO:0000259" key="3">
    <source>
        <dbReference type="PROSITE" id="PS50206"/>
    </source>
</evidence>
<dbReference type="CDD" id="cd01449">
    <property type="entry name" value="TST_Repeat_2"/>
    <property type="match status" value="1"/>
</dbReference>
<dbReference type="GO" id="GO:0004792">
    <property type="term" value="F:thiosulfate-cyanide sulfurtransferase activity"/>
    <property type="evidence" value="ECO:0007669"/>
    <property type="project" value="TreeGrafter"/>
</dbReference>
<evidence type="ECO:0000256" key="2">
    <source>
        <dbReference type="ARBA" id="ARBA00022737"/>
    </source>
</evidence>
<protein>
    <recommendedName>
        <fullName evidence="3">Rhodanese domain-containing protein</fullName>
    </recommendedName>
</protein>
<dbReference type="SUPFAM" id="SSF52821">
    <property type="entry name" value="Rhodanese/Cell cycle control phosphatase"/>
    <property type="match status" value="2"/>
</dbReference>
<dbReference type="SMART" id="SM00450">
    <property type="entry name" value="RHOD"/>
    <property type="match status" value="2"/>
</dbReference>
<dbReference type="InterPro" id="IPR001763">
    <property type="entry name" value="Rhodanese-like_dom"/>
</dbReference>
<dbReference type="EMBL" id="HBHK01011582">
    <property type="protein sequence ID" value="CAD9681379.1"/>
    <property type="molecule type" value="Transcribed_RNA"/>
</dbReference>
<feature type="domain" description="Rhodanese" evidence="3">
    <location>
        <begin position="188"/>
        <end position="302"/>
    </location>
</feature>
<evidence type="ECO:0000256" key="1">
    <source>
        <dbReference type="ARBA" id="ARBA00022679"/>
    </source>
</evidence>
<dbReference type="InterPro" id="IPR045078">
    <property type="entry name" value="TST/MPST-like"/>
</dbReference>
<accession>A0A7S2RUZ4</accession>
<dbReference type="PROSITE" id="PS50206">
    <property type="entry name" value="RHODANESE_3"/>
    <property type="match status" value="2"/>
</dbReference>
<dbReference type="InterPro" id="IPR036873">
    <property type="entry name" value="Rhodanese-like_dom_sf"/>
</dbReference>
<reference evidence="4" key="1">
    <citation type="submission" date="2021-01" db="EMBL/GenBank/DDBJ databases">
        <authorList>
            <person name="Corre E."/>
            <person name="Pelletier E."/>
            <person name="Niang G."/>
            <person name="Scheremetjew M."/>
            <person name="Finn R."/>
            <person name="Kale V."/>
            <person name="Holt S."/>
            <person name="Cochrane G."/>
            <person name="Meng A."/>
            <person name="Brown T."/>
            <person name="Cohen L."/>
        </authorList>
    </citation>
    <scope>NUCLEOTIDE SEQUENCE</scope>
    <source>
        <strain evidence="4">NY070348D</strain>
    </source>
</reference>
<sequence length="314" mass="33977">MLSILRNVVHCEDIVRHGGLRALKGVQFVDCSWHMDRPARPDYDKERIPGASFMNIDQCADMTSSLPHMMPKKSTIDEYMRGIGLRSADPIVVYETGGIFASPRAWYMLKAAGAEQVAVLNGGLSAWKRNDLDTDTSPPVASCSTGPFSASQDEQAAKYFKNAKDVLGLVKKLSNMEVGGDPAQIGYIIDARNQQRFNGQVDEPRPNTRRGHIPGSLNVPFSSLLDADGGFLPVDVLSNVFTSAGLDVSHAIESKAPLVFSCGSGVTACVPLLALVEYLGVPMEQCAVYDGSWSEWGLDTTNRPLPVEVTANIS</sequence>
<dbReference type="CDD" id="cd01448">
    <property type="entry name" value="TST_Repeat_1"/>
    <property type="match status" value="1"/>
</dbReference>
<name>A0A7S2RUZ4_9STRA</name>
<gene>
    <name evidence="4" type="ORF">QSP1433_LOCUS7265</name>
</gene>
<dbReference type="AlphaFoldDB" id="A0A7S2RUZ4"/>
<proteinExistence type="predicted"/>
<keyword evidence="1" id="KW-0808">Transferase</keyword>
<dbReference type="Gene3D" id="3.40.250.10">
    <property type="entry name" value="Rhodanese-like domain"/>
    <property type="match status" value="2"/>
</dbReference>
<organism evidence="4">
    <name type="scientific">Mucochytrium quahogii</name>
    <dbReference type="NCBI Taxonomy" id="96639"/>
    <lineage>
        <taxon>Eukaryota</taxon>
        <taxon>Sar</taxon>
        <taxon>Stramenopiles</taxon>
        <taxon>Bigyra</taxon>
        <taxon>Labyrinthulomycetes</taxon>
        <taxon>Thraustochytrida</taxon>
        <taxon>Thraustochytriidae</taxon>
        <taxon>Mucochytrium</taxon>
    </lineage>
</organism>
<keyword evidence="2" id="KW-0677">Repeat</keyword>
<dbReference type="Pfam" id="PF00581">
    <property type="entry name" value="Rhodanese"/>
    <property type="match status" value="2"/>
</dbReference>
<evidence type="ECO:0000313" key="4">
    <source>
        <dbReference type="EMBL" id="CAD9681379.1"/>
    </source>
</evidence>